<gene>
    <name evidence="7" type="ORF">MSYG_3130</name>
</gene>
<comment type="subcellular location">
    <subcellularLocation>
        <location evidence="1">Membrane</location>
        <topology evidence="1">Multi-pass membrane protein</topology>
    </subcellularLocation>
</comment>
<dbReference type="STRING" id="1230383.A0A1M8A8K7"/>
<evidence type="ECO:0000256" key="6">
    <source>
        <dbReference type="SAM" id="Phobius"/>
    </source>
</evidence>
<dbReference type="AlphaFoldDB" id="A0A1M8A8K7"/>
<feature type="transmembrane region" description="Helical" evidence="6">
    <location>
        <begin position="284"/>
        <end position="307"/>
    </location>
</feature>
<dbReference type="GO" id="GO:0006511">
    <property type="term" value="P:ubiquitin-dependent protein catabolic process"/>
    <property type="evidence" value="ECO:0007669"/>
    <property type="project" value="TreeGrafter"/>
</dbReference>
<dbReference type="GO" id="GO:0005783">
    <property type="term" value="C:endoplasmic reticulum"/>
    <property type="evidence" value="ECO:0007669"/>
    <property type="project" value="TreeGrafter"/>
</dbReference>
<proteinExistence type="predicted"/>
<dbReference type="GO" id="GO:0016020">
    <property type="term" value="C:membrane"/>
    <property type="evidence" value="ECO:0007669"/>
    <property type="project" value="UniProtKB-SubCell"/>
</dbReference>
<evidence type="ECO:0000256" key="2">
    <source>
        <dbReference type="ARBA" id="ARBA00022692"/>
    </source>
</evidence>
<protein>
    <submittedName>
        <fullName evidence="7">Similar to S.cerevisiae protein BSD2 (Heavy metal ion homeostasis protein)</fullName>
    </submittedName>
</protein>
<evidence type="ECO:0000256" key="5">
    <source>
        <dbReference type="SAM" id="MobiDB-lite"/>
    </source>
</evidence>
<keyword evidence="8" id="KW-1185">Reference proteome</keyword>
<organism evidence="7 8">
    <name type="scientific">Malassezia sympodialis (strain ATCC 42132)</name>
    <name type="common">Atopic eczema-associated yeast</name>
    <dbReference type="NCBI Taxonomy" id="1230383"/>
    <lineage>
        <taxon>Eukaryota</taxon>
        <taxon>Fungi</taxon>
        <taxon>Dikarya</taxon>
        <taxon>Basidiomycota</taxon>
        <taxon>Ustilaginomycotina</taxon>
        <taxon>Malasseziomycetes</taxon>
        <taxon>Malasseziales</taxon>
        <taxon>Malasseziaceae</taxon>
        <taxon>Malassezia</taxon>
    </lineage>
</organism>
<dbReference type="VEuPathDB" id="FungiDB:MSYG_3130"/>
<dbReference type="InterPro" id="IPR019325">
    <property type="entry name" value="NEDD4/Bsd2"/>
</dbReference>
<keyword evidence="3 6" id="KW-1133">Transmembrane helix</keyword>
<dbReference type="CDD" id="cd22212">
    <property type="entry name" value="NDFIP-like"/>
    <property type="match status" value="1"/>
</dbReference>
<evidence type="ECO:0000256" key="4">
    <source>
        <dbReference type="ARBA" id="ARBA00023136"/>
    </source>
</evidence>
<dbReference type="GO" id="GO:0007034">
    <property type="term" value="P:vacuolar transport"/>
    <property type="evidence" value="ECO:0007669"/>
    <property type="project" value="InterPro"/>
</dbReference>
<name>A0A1M8A8K7_MALS4</name>
<evidence type="ECO:0000256" key="3">
    <source>
        <dbReference type="ARBA" id="ARBA00022989"/>
    </source>
</evidence>
<keyword evidence="2 6" id="KW-0812">Transmembrane</keyword>
<feature type="transmembrane region" description="Helical" evidence="6">
    <location>
        <begin position="195"/>
        <end position="219"/>
    </location>
</feature>
<evidence type="ECO:0000313" key="7">
    <source>
        <dbReference type="EMBL" id="SHO78782.1"/>
    </source>
</evidence>
<feature type="compositionally biased region" description="Basic and acidic residues" evidence="5">
    <location>
        <begin position="115"/>
        <end position="129"/>
    </location>
</feature>
<dbReference type="GO" id="GO:0005794">
    <property type="term" value="C:Golgi apparatus"/>
    <property type="evidence" value="ECO:0007669"/>
    <property type="project" value="TreeGrafter"/>
</dbReference>
<dbReference type="Proteomes" id="UP000186303">
    <property type="component" value="Chromosome 4"/>
</dbReference>
<accession>A0A1M8A8K7</accession>
<dbReference type="Pfam" id="PF10176">
    <property type="entry name" value="NEDD4_Bsd2"/>
    <property type="match status" value="1"/>
</dbReference>
<evidence type="ECO:0000256" key="1">
    <source>
        <dbReference type="ARBA" id="ARBA00004141"/>
    </source>
</evidence>
<dbReference type="GO" id="GO:0030001">
    <property type="term" value="P:metal ion transport"/>
    <property type="evidence" value="ECO:0007669"/>
    <property type="project" value="InterPro"/>
</dbReference>
<dbReference type="PANTHER" id="PTHR13396:SF5">
    <property type="entry name" value="NEDD4 FAMILY INTERACTING PROTEIN"/>
    <property type="match status" value="1"/>
</dbReference>
<feature type="region of interest" description="Disordered" evidence="5">
    <location>
        <begin position="87"/>
        <end position="135"/>
    </location>
</feature>
<dbReference type="OrthoDB" id="10003116at2759"/>
<reference evidence="8" key="1">
    <citation type="journal article" date="2017" name="Nucleic Acids Res.">
        <title>Proteogenomics produces comprehensive and highly accurate protein-coding gene annotation in a complete genome assembly of Malassezia sympodialis.</title>
        <authorList>
            <person name="Zhu Y."/>
            <person name="Engstroem P.G."/>
            <person name="Tellgren-Roth C."/>
            <person name="Baudo C.D."/>
            <person name="Kennell J.C."/>
            <person name="Sun S."/>
            <person name="Billmyre R.B."/>
            <person name="Schroeder M.S."/>
            <person name="Andersson A."/>
            <person name="Holm T."/>
            <person name="Sigurgeirsson B."/>
            <person name="Wu G."/>
            <person name="Sankaranarayanan S.R."/>
            <person name="Siddharthan R."/>
            <person name="Sanyal K."/>
            <person name="Lundeberg J."/>
            <person name="Nystedt B."/>
            <person name="Boekhout T."/>
            <person name="Dawson T.L. Jr."/>
            <person name="Heitman J."/>
            <person name="Scheynius A."/>
            <person name="Lehtioe J."/>
        </authorList>
    </citation>
    <scope>NUCLEOTIDE SEQUENCE [LARGE SCALE GENOMIC DNA]</scope>
    <source>
        <strain evidence="8">ATCC 42132</strain>
    </source>
</reference>
<sequence>MLEDGPDGTSGQHLFPPSTLDHEQQSEQDNAVIFSHDMEESDLTHQRDGVTYPDSISVFDRIRQGMARFGRLSGMWLPGIKYTSINGRTDHSRSSSRPMGGGINHDGVFSNINAKPDRVRESIDPHDRGDDDDLVDETLPPTYEIAAADSAPTYWESTVFGANSIADSDTAWSPDGSFVGDVDEMIIGTMTIGTIFAFVWNMVISGTFQFIGFVLTFLLHTTHAAKLGSRAGLGVSLIQYGLELLRNIDLAMKEALKKKQAASKSHSSDTISLPTQNALSHSKLICCFIVLFGLILFLHSLLTYIYMYKKSHSLVKQARRQEREQALQALPTENQPTSEQDNPLPRTIVEHLRDMDPLGSVRRAYDRWREAMMRDLNAFGPSDVEAMNETIPRPYLMGNRGMLLFSLNDALASRDLEHPYSHPVTVTELQNSPFQGLPEEPPTHRWQDVRFV</sequence>
<feature type="region of interest" description="Disordered" evidence="5">
    <location>
        <begin position="1"/>
        <end position="25"/>
    </location>
</feature>
<evidence type="ECO:0000313" key="8">
    <source>
        <dbReference type="Proteomes" id="UP000186303"/>
    </source>
</evidence>
<dbReference type="EMBL" id="LT671824">
    <property type="protein sequence ID" value="SHO78782.1"/>
    <property type="molecule type" value="Genomic_DNA"/>
</dbReference>
<dbReference type="GO" id="GO:0048471">
    <property type="term" value="C:perinuclear region of cytoplasm"/>
    <property type="evidence" value="ECO:0007669"/>
    <property type="project" value="TreeGrafter"/>
</dbReference>
<keyword evidence="4 6" id="KW-0472">Membrane</keyword>
<dbReference type="GO" id="GO:0031398">
    <property type="term" value="P:positive regulation of protein ubiquitination"/>
    <property type="evidence" value="ECO:0007669"/>
    <property type="project" value="TreeGrafter"/>
</dbReference>
<dbReference type="PANTHER" id="PTHR13396">
    <property type="entry name" value="NEDD4 FAMILY INTERACTING PROTEIN 1/2"/>
    <property type="match status" value="1"/>
</dbReference>